<dbReference type="Gene3D" id="3.30.70.1210">
    <property type="entry name" value="Crispr-associated protein, domain 2"/>
    <property type="match status" value="1"/>
</dbReference>
<organism evidence="1 2">
    <name type="scientific">Salmonella enterica subsp. houtenae serovar 50:g,z51:-</name>
    <dbReference type="NCBI Taxonomy" id="1173947"/>
    <lineage>
        <taxon>Bacteria</taxon>
        <taxon>Pseudomonadati</taxon>
        <taxon>Pseudomonadota</taxon>
        <taxon>Gammaproteobacteria</taxon>
        <taxon>Enterobacterales</taxon>
        <taxon>Enterobacteriaceae</taxon>
        <taxon>Salmonella</taxon>
    </lineage>
</organism>
<evidence type="ECO:0000313" key="1">
    <source>
        <dbReference type="EMBL" id="PNO33699.1"/>
    </source>
</evidence>
<dbReference type="Gene3D" id="3.30.70.1200">
    <property type="entry name" value="Crispr-associated protein, domain 1"/>
    <property type="match status" value="1"/>
</dbReference>
<name>A0A1J6Y4U5_SALHO</name>
<comment type="caution">
    <text evidence="1">The sequence shown here is derived from an EMBL/GenBank/DDBJ whole genome shotgun (WGS) entry which is preliminary data.</text>
</comment>
<accession>A0A1J6Y4U5</accession>
<dbReference type="NCBIfam" id="TIGR01907">
    <property type="entry name" value="casE_Cse3"/>
    <property type="match status" value="1"/>
</dbReference>
<gene>
    <name evidence="1" type="primary">cas6e</name>
    <name evidence="1" type="ORF">RK55_011215</name>
</gene>
<dbReference type="STRING" id="523831.SEHO0A_02977"/>
<dbReference type="Pfam" id="PF08798">
    <property type="entry name" value="CRISPR_assoc"/>
    <property type="match status" value="1"/>
</dbReference>
<reference evidence="2" key="1">
    <citation type="submission" date="2017-12" db="EMBL/GenBank/DDBJ databases">
        <title>FDA dAtabase for Regulatory Grade micrObial Sequences (FDA-ARGOS): Supporting development and validation of Infectious Disease Dx tests.</title>
        <authorList>
            <person name="Sichtig H."/>
            <person name="Tallon L."/>
            <person name="Sadzewicz L."/>
            <person name="Sengamalay N."/>
            <person name="Nagaraj S."/>
            <person name="Vavikolanu K."/>
            <person name="Aluvathingal J."/>
            <person name="Nadendla S."/>
            <person name="Pirone D.C."/>
            <person name="Hoffman M."/>
            <person name="Muruvanda T."/>
            <person name="Allard M."/>
            <person name="Evans P."/>
        </authorList>
    </citation>
    <scope>NUCLEOTIDE SEQUENCE [LARGE SCALE GENOMIC DNA]</scope>
    <source>
        <strain evidence="2">FDAARGOS_55</strain>
    </source>
</reference>
<dbReference type="EMBL" id="JWSP02000004">
    <property type="protein sequence ID" value="PNO33699.1"/>
    <property type="molecule type" value="Genomic_DNA"/>
</dbReference>
<dbReference type="InterPro" id="IPR010179">
    <property type="entry name" value="CRISPR-assoc_prot_Cse3"/>
</dbReference>
<dbReference type="AlphaFoldDB" id="A0A1J6Y4U5"/>
<protein>
    <submittedName>
        <fullName evidence="1">Type I-E CRISPR-associated protein Cas6/Cse3/CasE</fullName>
    </submittedName>
</protein>
<proteinExistence type="predicted"/>
<dbReference type="SUPFAM" id="SSF117987">
    <property type="entry name" value="CRISPR-associated protein"/>
    <property type="match status" value="2"/>
</dbReference>
<sequence length="234" mass="27144">MYLSRIQLRFNNLRPEMLKKWHSARPYASHQWLWQLFPEQDSRSFLFREEPRGGFFMLSATLPLAEHSLFLIETKPFNPQLTNGLVLDFQLRANPVVTRNGKRSDVMMDAKYQAKASGVPQEQWWERQQQAAQVWLEKQGLQHGFRLLEPEPDDFSQWAGAEYSEMQARCGCVQAYQQHRFVRKDQENAIAFSSVDFSGTLCITDAALFEQALFSGLGKSKAMGCGMLMVKRRR</sequence>
<dbReference type="Proteomes" id="UP000236163">
    <property type="component" value="Unassembled WGS sequence"/>
</dbReference>
<evidence type="ECO:0000313" key="2">
    <source>
        <dbReference type="Proteomes" id="UP000236163"/>
    </source>
</evidence>
<dbReference type="SMART" id="SM01101">
    <property type="entry name" value="CRISPR_assoc"/>
    <property type="match status" value="1"/>
</dbReference>